<gene>
    <name evidence="2" type="ORF">N7509_006796</name>
</gene>
<dbReference type="PANTHER" id="PTHR42951">
    <property type="entry name" value="METALLO-BETA-LACTAMASE DOMAIN-CONTAINING"/>
    <property type="match status" value="1"/>
</dbReference>
<dbReference type="Proteomes" id="UP001147747">
    <property type="component" value="Unassembled WGS sequence"/>
</dbReference>
<sequence>MSSILQADVYVSSRLPISMKRMGETSYFSPISCTLIHGDSEAVLVDTPISISQTEDLAAWIKKTAPGKSLRYVYITHGHGDHWFGISILRNHWPNLCAIATPGTVEHMNEQIKPEILEGTWHALFPGGQIPQSLELAKPMDSLTFSVEGHELRAIEVGHTDTYNTTVLHVPSIRLVVAGDAVYGDVHQFFGEASTKEKRQEWLRALDKIEALDPHTVIAGHKREGTVDGLFNLHRTRQYILDFEDAVAKASNWKDLAGDIQRRYPRRINPHAILRGAMAAFPPVSSKV</sequence>
<feature type="domain" description="Metallo-beta-lactamase" evidence="1">
    <location>
        <begin position="30"/>
        <end position="221"/>
    </location>
</feature>
<proteinExistence type="predicted"/>
<dbReference type="AlphaFoldDB" id="A0A9W9VXW7"/>
<dbReference type="SMART" id="SM00849">
    <property type="entry name" value="Lactamase_B"/>
    <property type="match status" value="1"/>
</dbReference>
<name>A0A9W9VXW7_9EURO</name>
<dbReference type="InterPro" id="IPR036866">
    <property type="entry name" value="RibonucZ/Hydroxyglut_hydro"/>
</dbReference>
<dbReference type="GeneID" id="81370413"/>
<comment type="caution">
    <text evidence="2">The sequence shown here is derived from an EMBL/GenBank/DDBJ whole genome shotgun (WGS) entry which is preliminary data.</text>
</comment>
<dbReference type="OrthoDB" id="536211at2759"/>
<keyword evidence="3" id="KW-1185">Reference proteome</keyword>
<dbReference type="Pfam" id="PF00753">
    <property type="entry name" value="Lactamase_B"/>
    <property type="match status" value="1"/>
</dbReference>
<organism evidence="2 3">
    <name type="scientific">Penicillium cosmopolitanum</name>
    <dbReference type="NCBI Taxonomy" id="1131564"/>
    <lineage>
        <taxon>Eukaryota</taxon>
        <taxon>Fungi</taxon>
        <taxon>Dikarya</taxon>
        <taxon>Ascomycota</taxon>
        <taxon>Pezizomycotina</taxon>
        <taxon>Eurotiomycetes</taxon>
        <taxon>Eurotiomycetidae</taxon>
        <taxon>Eurotiales</taxon>
        <taxon>Aspergillaceae</taxon>
        <taxon>Penicillium</taxon>
    </lineage>
</organism>
<dbReference type="PANTHER" id="PTHR42951:SF14">
    <property type="entry name" value="METALLO-BETA-LACTAMASE SUPERFAMILY PROTEIN"/>
    <property type="match status" value="1"/>
</dbReference>
<evidence type="ECO:0000313" key="2">
    <source>
        <dbReference type="EMBL" id="KAJ5391306.1"/>
    </source>
</evidence>
<dbReference type="Gene3D" id="3.60.15.10">
    <property type="entry name" value="Ribonuclease Z/Hydroxyacylglutathione hydrolase-like"/>
    <property type="match status" value="1"/>
</dbReference>
<accession>A0A9W9VXW7</accession>
<dbReference type="EMBL" id="JAPZBU010000008">
    <property type="protein sequence ID" value="KAJ5391306.1"/>
    <property type="molecule type" value="Genomic_DNA"/>
</dbReference>
<reference evidence="2" key="1">
    <citation type="submission" date="2022-12" db="EMBL/GenBank/DDBJ databases">
        <authorList>
            <person name="Petersen C."/>
        </authorList>
    </citation>
    <scope>NUCLEOTIDE SEQUENCE</scope>
    <source>
        <strain evidence="2">IBT 29677</strain>
    </source>
</reference>
<dbReference type="InterPro" id="IPR050855">
    <property type="entry name" value="NDM-1-like"/>
</dbReference>
<dbReference type="RefSeq" id="XP_056486984.1">
    <property type="nucleotide sequence ID" value="XM_056631433.1"/>
</dbReference>
<evidence type="ECO:0000313" key="3">
    <source>
        <dbReference type="Proteomes" id="UP001147747"/>
    </source>
</evidence>
<dbReference type="InterPro" id="IPR001279">
    <property type="entry name" value="Metallo-B-lactamas"/>
</dbReference>
<dbReference type="SUPFAM" id="SSF56281">
    <property type="entry name" value="Metallo-hydrolase/oxidoreductase"/>
    <property type="match status" value="1"/>
</dbReference>
<dbReference type="CDD" id="cd07739">
    <property type="entry name" value="metallo-hydrolase-like_MBL-fold"/>
    <property type="match status" value="1"/>
</dbReference>
<reference evidence="2" key="2">
    <citation type="journal article" date="2023" name="IMA Fungus">
        <title>Comparative genomic study of the Penicillium genus elucidates a diverse pangenome and 15 lateral gene transfer events.</title>
        <authorList>
            <person name="Petersen C."/>
            <person name="Sorensen T."/>
            <person name="Nielsen M.R."/>
            <person name="Sondergaard T.E."/>
            <person name="Sorensen J.L."/>
            <person name="Fitzpatrick D.A."/>
            <person name="Frisvad J.C."/>
            <person name="Nielsen K.L."/>
        </authorList>
    </citation>
    <scope>NUCLEOTIDE SEQUENCE</scope>
    <source>
        <strain evidence="2">IBT 29677</strain>
    </source>
</reference>
<evidence type="ECO:0000259" key="1">
    <source>
        <dbReference type="SMART" id="SM00849"/>
    </source>
</evidence>
<protein>
    <recommendedName>
        <fullName evidence="1">Metallo-beta-lactamase domain-containing protein</fullName>
    </recommendedName>
</protein>